<gene>
    <name evidence="2" type="ORF">K7472_06790</name>
</gene>
<evidence type="ECO:0000313" key="3">
    <source>
        <dbReference type="Proteomes" id="UP001198565"/>
    </source>
</evidence>
<comment type="caution">
    <text evidence="2">The sequence shown here is derived from an EMBL/GenBank/DDBJ whole genome shotgun (WGS) entry which is preliminary data.</text>
</comment>
<evidence type="ECO:0000256" key="1">
    <source>
        <dbReference type="SAM" id="SignalP"/>
    </source>
</evidence>
<dbReference type="EMBL" id="JAINVZ010000003">
    <property type="protein sequence ID" value="MBY8884550.1"/>
    <property type="molecule type" value="Genomic_DNA"/>
</dbReference>
<organism evidence="2 3">
    <name type="scientific">Streptantibioticus parmotrematis</name>
    <dbReference type="NCBI Taxonomy" id="2873249"/>
    <lineage>
        <taxon>Bacteria</taxon>
        <taxon>Bacillati</taxon>
        <taxon>Actinomycetota</taxon>
        <taxon>Actinomycetes</taxon>
        <taxon>Kitasatosporales</taxon>
        <taxon>Streptomycetaceae</taxon>
        <taxon>Streptantibioticus</taxon>
    </lineage>
</organism>
<keyword evidence="1" id="KW-0732">Signal</keyword>
<name>A0ABS7QQ79_9ACTN</name>
<sequence length="136" mass="14360">MIHRNRRTLRLAVVAASGLCALGLAAGTASAKSNIYFSAGPHNVRLGSLIHATGHGEDDNATFNKFCVQERSGGSGWKTLRCSRGSYNGGGSVTISTRAERRGVVSLRGVLLEGSSPKDAHPKVRLTSRVFALAVR</sequence>
<accession>A0ABS7QQ79</accession>
<evidence type="ECO:0000313" key="2">
    <source>
        <dbReference type="EMBL" id="MBY8884550.1"/>
    </source>
</evidence>
<feature type="signal peptide" evidence="1">
    <location>
        <begin position="1"/>
        <end position="31"/>
    </location>
</feature>
<dbReference type="RefSeq" id="WP_222975032.1">
    <property type="nucleotide sequence ID" value="NZ_JAINVZ010000003.1"/>
</dbReference>
<reference evidence="2 3" key="1">
    <citation type="submission" date="2021-08" db="EMBL/GenBank/DDBJ databases">
        <title>Streptomyces sp. PTM05 isolated from lichen.</title>
        <authorList>
            <person name="Somphong A."/>
            <person name="Phongsopitanun W."/>
            <person name="Tanasupawat S."/>
        </authorList>
    </citation>
    <scope>NUCLEOTIDE SEQUENCE [LARGE SCALE GENOMIC DNA]</scope>
    <source>
        <strain evidence="2 3">Ptm05</strain>
    </source>
</reference>
<dbReference type="Proteomes" id="UP001198565">
    <property type="component" value="Unassembled WGS sequence"/>
</dbReference>
<feature type="chain" id="PRO_5047291831" evidence="1">
    <location>
        <begin position="32"/>
        <end position="136"/>
    </location>
</feature>
<protein>
    <submittedName>
        <fullName evidence="2">Uncharacterized protein</fullName>
    </submittedName>
</protein>
<keyword evidence="3" id="KW-1185">Reference proteome</keyword>
<proteinExistence type="predicted"/>